<proteinExistence type="predicted"/>
<reference evidence="2" key="1">
    <citation type="journal article" date="2019" name="Sci. Rep.">
        <title>Draft genome of Tanacetum cinerariifolium, the natural source of mosquito coil.</title>
        <authorList>
            <person name="Yamashiro T."/>
            <person name="Shiraishi A."/>
            <person name="Satake H."/>
            <person name="Nakayama K."/>
        </authorList>
    </citation>
    <scope>NUCLEOTIDE SEQUENCE</scope>
</reference>
<dbReference type="GO" id="GO:0003964">
    <property type="term" value="F:RNA-directed DNA polymerase activity"/>
    <property type="evidence" value="ECO:0007669"/>
    <property type="project" value="UniProtKB-KW"/>
</dbReference>
<keyword evidence="2" id="KW-0548">Nucleotidyltransferase</keyword>
<comment type="caution">
    <text evidence="2">The sequence shown here is derived from an EMBL/GenBank/DDBJ whole genome shotgun (WGS) entry which is preliminary data.</text>
</comment>
<dbReference type="AlphaFoldDB" id="A0A699S6B3"/>
<dbReference type="SUPFAM" id="SSF54928">
    <property type="entry name" value="RNA-binding domain, RBD"/>
    <property type="match status" value="1"/>
</dbReference>
<feature type="non-terminal residue" evidence="2">
    <location>
        <position position="138"/>
    </location>
</feature>
<protein>
    <submittedName>
        <fullName evidence="2">RNA-directed DNA polymerase, eukaryota, reverse transcriptase zinc-binding domain protein</fullName>
    </submittedName>
</protein>
<feature type="region of interest" description="Disordered" evidence="1">
    <location>
        <begin position="74"/>
        <end position="94"/>
    </location>
</feature>
<dbReference type="InterPro" id="IPR035979">
    <property type="entry name" value="RBD_domain_sf"/>
</dbReference>
<keyword evidence="2" id="KW-0695">RNA-directed DNA polymerase</keyword>
<evidence type="ECO:0000313" key="2">
    <source>
        <dbReference type="EMBL" id="GFC92638.1"/>
    </source>
</evidence>
<keyword evidence="2" id="KW-0808">Transferase</keyword>
<sequence>MARSNSDHNGWTRVFGKNKHHQTKPIDNPYVKDVEKIATSFFVINFPNSLDAKNLWKEFQPFGRIVDAFIANKRSKQASHDRPTFNTNNLPPKRSYASITHAESRNNLSQQSKLDNIKSIQLNDDDLILVDDYELYEL</sequence>
<name>A0A699S6B3_TANCI</name>
<accession>A0A699S6B3</accession>
<dbReference type="GO" id="GO:0003676">
    <property type="term" value="F:nucleic acid binding"/>
    <property type="evidence" value="ECO:0007669"/>
    <property type="project" value="InterPro"/>
</dbReference>
<gene>
    <name evidence="2" type="ORF">Tci_864608</name>
</gene>
<organism evidence="2">
    <name type="scientific">Tanacetum cinerariifolium</name>
    <name type="common">Dalmatian daisy</name>
    <name type="synonym">Chrysanthemum cinerariifolium</name>
    <dbReference type="NCBI Taxonomy" id="118510"/>
    <lineage>
        <taxon>Eukaryota</taxon>
        <taxon>Viridiplantae</taxon>
        <taxon>Streptophyta</taxon>
        <taxon>Embryophyta</taxon>
        <taxon>Tracheophyta</taxon>
        <taxon>Spermatophyta</taxon>
        <taxon>Magnoliopsida</taxon>
        <taxon>eudicotyledons</taxon>
        <taxon>Gunneridae</taxon>
        <taxon>Pentapetalae</taxon>
        <taxon>asterids</taxon>
        <taxon>campanulids</taxon>
        <taxon>Asterales</taxon>
        <taxon>Asteraceae</taxon>
        <taxon>Asteroideae</taxon>
        <taxon>Anthemideae</taxon>
        <taxon>Anthemidinae</taxon>
        <taxon>Tanacetum</taxon>
    </lineage>
</organism>
<evidence type="ECO:0000256" key="1">
    <source>
        <dbReference type="SAM" id="MobiDB-lite"/>
    </source>
</evidence>
<dbReference type="EMBL" id="BKCJ011138609">
    <property type="protein sequence ID" value="GFC92638.1"/>
    <property type="molecule type" value="Genomic_DNA"/>
</dbReference>
<feature type="region of interest" description="Disordered" evidence="1">
    <location>
        <begin position="1"/>
        <end position="27"/>
    </location>
</feature>